<evidence type="ECO:0000256" key="4">
    <source>
        <dbReference type="SAM" id="MobiDB-lite"/>
    </source>
</evidence>
<dbReference type="EMBL" id="FNDX01000073">
    <property type="protein sequence ID" value="SDL08871.1"/>
    <property type="molecule type" value="Genomic_DNA"/>
</dbReference>
<evidence type="ECO:0000256" key="1">
    <source>
        <dbReference type="ARBA" id="ARBA00023015"/>
    </source>
</evidence>
<dbReference type="Proteomes" id="UP000199050">
    <property type="component" value="Unassembled WGS sequence"/>
</dbReference>
<proteinExistence type="predicted"/>
<feature type="region of interest" description="Disordered" evidence="4">
    <location>
        <begin position="1"/>
        <end position="24"/>
    </location>
</feature>
<keyword evidence="7" id="KW-1185">Reference proteome</keyword>
<dbReference type="InterPro" id="IPR036390">
    <property type="entry name" value="WH_DNA-bd_sf"/>
</dbReference>
<gene>
    <name evidence="6" type="ORF">SAMN05216192_1734</name>
</gene>
<accession>A0A1G9H7E6</accession>
<evidence type="ECO:0000259" key="5">
    <source>
        <dbReference type="PROSITE" id="PS51118"/>
    </source>
</evidence>
<evidence type="ECO:0000313" key="7">
    <source>
        <dbReference type="Proteomes" id="UP000199050"/>
    </source>
</evidence>
<sequence>MTLEADRANNEDKPRQKRYQNPTEATLEKIGGKWKTAILCLLAEQGEQRNGEMLRTLTPITQKMLTQQLKELEADGLILRTVFLEVPPKVVYELTESGRSLQTVLDPLCEWGKRFVNAIHQDSSTDREPDQDKQQ</sequence>
<name>A0A1G9H7E6_9BACL</name>
<evidence type="ECO:0000256" key="3">
    <source>
        <dbReference type="ARBA" id="ARBA00023163"/>
    </source>
</evidence>
<evidence type="ECO:0000313" key="6">
    <source>
        <dbReference type="EMBL" id="SDL08871.1"/>
    </source>
</evidence>
<protein>
    <submittedName>
        <fullName evidence="6">Transcriptional regulator, HxlR family</fullName>
    </submittedName>
</protein>
<feature type="compositionally biased region" description="Basic and acidic residues" evidence="4">
    <location>
        <begin position="1"/>
        <end position="14"/>
    </location>
</feature>
<dbReference type="SUPFAM" id="SSF46785">
    <property type="entry name" value="Winged helix' DNA-binding domain"/>
    <property type="match status" value="1"/>
</dbReference>
<dbReference type="RefSeq" id="WP_090720183.1">
    <property type="nucleotide sequence ID" value="NZ_CBCSKY010000090.1"/>
</dbReference>
<dbReference type="AlphaFoldDB" id="A0A1G9H7E6"/>
<dbReference type="OrthoDB" id="9800966at2"/>
<keyword evidence="1" id="KW-0805">Transcription regulation</keyword>
<evidence type="ECO:0000256" key="2">
    <source>
        <dbReference type="ARBA" id="ARBA00023125"/>
    </source>
</evidence>
<dbReference type="InterPro" id="IPR036388">
    <property type="entry name" value="WH-like_DNA-bd_sf"/>
</dbReference>
<dbReference type="PROSITE" id="PS51118">
    <property type="entry name" value="HTH_HXLR"/>
    <property type="match status" value="1"/>
</dbReference>
<dbReference type="STRING" id="1174501.SAMN05216192_1734"/>
<dbReference type="PANTHER" id="PTHR33204">
    <property type="entry name" value="TRANSCRIPTIONAL REGULATOR, MARR FAMILY"/>
    <property type="match status" value="1"/>
</dbReference>
<dbReference type="GO" id="GO:0003677">
    <property type="term" value="F:DNA binding"/>
    <property type="evidence" value="ECO:0007669"/>
    <property type="project" value="UniProtKB-KW"/>
</dbReference>
<dbReference type="InterPro" id="IPR002577">
    <property type="entry name" value="HTH_HxlR"/>
</dbReference>
<keyword evidence="3" id="KW-0804">Transcription</keyword>
<dbReference type="Pfam" id="PF01638">
    <property type="entry name" value="HxlR"/>
    <property type="match status" value="1"/>
</dbReference>
<organism evidence="6 7">
    <name type="scientific">Paenibacillus typhae</name>
    <dbReference type="NCBI Taxonomy" id="1174501"/>
    <lineage>
        <taxon>Bacteria</taxon>
        <taxon>Bacillati</taxon>
        <taxon>Bacillota</taxon>
        <taxon>Bacilli</taxon>
        <taxon>Bacillales</taxon>
        <taxon>Paenibacillaceae</taxon>
        <taxon>Paenibacillus</taxon>
    </lineage>
</organism>
<dbReference type="PANTHER" id="PTHR33204:SF29">
    <property type="entry name" value="TRANSCRIPTIONAL REGULATOR"/>
    <property type="match status" value="1"/>
</dbReference>
<keyword evidence="2" id="KW-0238">DNA-binding</keyword>
<dbReference type="Gene3D" id="1.10.10.10">
    <property type="entry name" value="Winged helix-like DNA-binding domain superfamily/Winged helix DNA-binding domain"/>
    <property type="match status" value="1"/>
</dbReference>
<feature type="domain" description="HTH hxlR-type" evidence="5">
    <location>
        <begin position="21"/>
        <end position="120"/>
    </location>
</feature>
<reference evidence="7" key="1">
    <citation type="submission" date="2016-10" db="EMBL/GenBank/DDBJ databases">
        <authorList>
            <person name="Varghese N."/>
            <person name="Submissions S."/>
        </authorList>
    </citation>
    <scope>NUCLEOTIDE SEQUENCE [LARGE SCALE GENOMIC DNA]</scope>
    <source>
        <strain evidence="7">CGMCC 1.11012</strain>
    </source>
</reference>